<reference evidence="2" key="1">
    <citation type="journal article" date="2019" name="PLoS Negl. Trop. Dis.">
        <title>Revisiting the worldwide diversity of Leptospira species in the environment.</title>
        <authorList>
            <person name="Vincent A.T."/>
            <person name="Schiettekatte O."/>
            <person name="Bourhy P."/>
            <person name="Veyrier F.J."/>
            <person name="Picardeau M."/>
        </authorList>
    </citation>
    <scope>NUCLEOTIDE SEQUENCE [LARGE SCALE GENOMIC DNA]</scope>
    <source>
        <strain evidence="2">201702407</strain>
    </source>
</reference>
<comment type="caution">
    <text evidence="1">The sequence shown here is derived from an EMBL/GenBank/DDBJ whole genome shotgun (WGS) entry which is preliminary data.</text>
</comment>
<organism evidence="1 2">
    <name type="scientific">Leptospira stimsonii</name>
    <dbReference type="NCBI Taxonomy" id="2202203"/>
    <lineage>
        <taxon>Bacteria</taxon>
        <taxon>Pseudomonadati</taxon>
        <taxon>Spirochaetota</taxon>
        <taxon>Spirochaetia</taxon>
        <taxon>Leptospirales</taxon>
        <taxon>Leptospiraceae</taxon>
        <taxon>Leptospira</taxon>
    </lineage>
</organism>
<protein>
    <submittedName>
        <fullName evidence="1">Uncharacterized protein</fullName>
    </submittedName>
</protein>
<dbReference type="RefSeq" id="WP_135684542.1">
    <property type="nucleotide sequence ID" value="NZ_RQEQ01000080.1"/>
</dbReference>
<sequence length="357" mass="40091">MPDFLIEPGEEKKFWIALQAFKDPRKEAGLRIEARQDMNKLLDHFVGRPERMAKKKLQAFKNNKKVLQAFTGGTVKGDLPELFTDNVSVYVDSDVEIDLFFNAIFDQVPTTPGLDYFEIANIHSGIVWKRLVEGERVEIGGITGDAMTVKLNRFGAALGVNDDTIRYRKIWRIIDAAKEFRFAYYQLMGDNHGVLLDGAAQLGRTNGYFQGFSTVSGLSETENHIRLFNLGCAKLAERLSPRPYGNMTNPSLIVLASPKKKSQISKVLNTLVAPIQGSKQALDWNLNPLYTWNSKAIPDENKVKIILPGRKIQMGIESEMEEYAVTDPLTLNYALARYSWRGAGIGDTDQILELDLA</sequence>
<dbReference type="EMBL" id="RQGT01000059">
    <property type="protein sequence ID" value="TGM17240.1"/>
    <property type="molecule type" value="Genomic_DNA"/>
</dbReference>
<dbReference type="Proteomes" id="UP000297422">
    <property type="component" value="Unassembled WGS sequence"/>
</dbReference>
<evidence type="ECO:0000313" key="1">
    <source>
        <dbReference type="EMBL" id="TGM17240.1"/>
    </source>
</evidence>
<gene>
    <name evidence="1" type="ORF">EHQ90_07600</name>
</gene>
<accession>A0ABY2N5I0</accession>
<keyword evidence="2" id="KW-1185">Reference proteome</keyword>
<proteinExistence type="predicted"/>
<name>A0ABY2N5I0_9LEPT</name>
<evidence type="ECO:0000313" key="2">
    <source>
        <dbReference type="Proteomes" id="UP000297422"/>
    </source>
</evidence>